<dbReference type="RefSeq" id="WP_099216206.1">
    <property type="nucleotide sequence ID" value="NZ_JAUYVU010000009.1"/>
</dbReference>
<name>A0A2G1BSV5_9FLAO</name>
<evidence type="ECO:0000313" key="5">
    <source>
        <dbReference type="Proteomes" id="UP001242342"/>
    </source>
</evidence>
<dbReference type="SUPFAM" id="SSF82185">
    <property type="entry name" value="Histone H3 K4-specific methyltransferase SET7/9 N-terminal domain"/>
    <property type="match status" value="1"/>
</dbReference>
<comment type="caution">
    <text evidence="3">The sequence shown here is derived from an EMBL/GenBank/DDBJ whole genome shotgun (WGS) entry which is preliminary data.</text>
</comment>
<dbReference type="Pfam" id="PF07661">
    <property type="entry name" value="MORN_2"/>
    <property type="match status" value="4"/>
</dbReference>
<dbReference type="PANTHER" id="PTHR33706">
    <property type="entry name" value="MORN VARIANT REPEAT PROTEIN"/>
    <property type="match status" value="1"/>
</dbReference>
<accession>A0A2G1BSV5</accession>
<dbReference type="PANTHER" id="PTHR33706:SF1">
    <property type="entry name" value="TPR REPEAT PROTEIN"/>
    <property type="match status" value="1"/>
</dbReference>
<proteinExistence type="predicted"/>
<evidence type="ECO:0000313" key="4">
    <source>
        <dbReference type="Proteomes" id="UP000222163"/>
    </source>
</evidence>
<keyword evidence="1" id="KW-0732">Signal</keyword>
<evidence type="ECO:0000256" key="1">
    <source>
        <dbReference type="SAM" id="SignalP"/>
    </source>
</evidence>
<dbReference type="Proteomes" id="UP001242342">
    <property type="component" value="Unassembled WGS sequence"/>
</dbReference>
<organism evidence="3 4">
    <name type="scientific">Tenacibaculum discolor</name>
    <dbReference type="NCBI Taxonomy" id="361581"/>
    <lineage>
        <taxon>Bacteria</taxon>
        <taxon>Pseudomonadati</taxon>
        <taxon>Bacteroidota</taxon>
        <taxon>Flavobacteriia</taxon>
        <taxon>Flavobacteriales</taxon>
        <taxon>Flavobacteriaceae</taxon>
        <taxon>Tenacibaculum</taxon>
    </lineage>
</organism>
<evidence type="ECO:0000313" key="3">
    <source>
        <dbReference type="EMBL" id="PHN96665.1"/>
    </source>
</evidence>
<dbReference type="AlphaFoldDB" id="A0A2G1BSV5"/>
<dbReference type="InterPro" id="IPR011652">
    <property type="entry name" value="MORN_2"/>
</dbReference>
<gene>
    <name evidence="3" type="ORF">CSC81_13125</name>
    <name evidence="2" type="ORF">Q8W23_11805</name>
</gene>
<dbReference type="Gene3D" id="2.20.110.10">
    <property type="entry name" value="Histone H3 K4-specific methyltransferase SET7/9 N-terminal domain"/>
    <property type="match status" value="3"/>
</dbReference>
<feature type="chain" id="PRO_5013934834" evidence="1">
    <location>
        <begin position="25"/>
        <end position="235"/>
    </location>
</feature>
<reference evidence="3" key="2">
    <citation type="submission" date="2017-10" db="EMBL/GenBank/DDBJ databases">
        <authorList>
            <person name="Enke T.N."/>
            <person name="Cordero O.X."/>
        </authorList>
    </citation>
    <scope>NUCLEOTIDE SEQUENCE</scope>
    <source>
        <strain evidence="3">4G03</strain>
    </source>
</reference>
<evidence type="ECO:0000313" key="2">
    <source>
        <dbReference type="EMBL" id="MDP2542161.1"/>
    </source>
</evidence>
<reference evidence="3 4" key="1">
    <citation type="journal article" date="2016" name="Nat. Commun.">
        <title>Microbial interactions lead to rapid micro-scale successions on model marine particles.</title>
        <authorList>
            <person name="Datta M.S."/>
            <person name="Sliwerska E."/>
            <person name="Gore J."/>
            <person name="Polz M.F."/>
            <person name="Cordero O.X."/>
        </authorList>
    </citation>
    <scope>NUCLEOTIDE SEQUENCE [LARGE SCALE GENOMIC DNA]</scope>
    <source>
        <strain evidence="3 4">4G03</strain>
    </source>
</reference>
<sequence>MINIKRIFSTALLLTAFFTTAAQAQKINQFDANGNRHGVWKKYYDDNKNKIRYSGEFKNGKEVGTFNFYEPNSYGVPSMSKEFSAKSDSAFVQFFTPKGKVKTKGWMIGRKRVGKWTYYFSDGKLFSEEEYVDGKLDGVLKNYYRNGKLTEESIYKNGEKNGLSKIFTEEGVMIEEVYYVDGKLEGEGRYYDLKGDLKEKGMYKNGKRDGKWQFYMDGEVVTDKRKRAVHSIPKN</sequence>
<dbReference type="EMBL" id="PDUU01000013">
    <property type="protein sequence ID" value="PHN96665.1"/>
    <property type="molecule type" value="Genomic_DNA"/>
</dbReference>
<dbReference type="EMBL" id="JAUYVU010000009">
    <property type="protein sequence ID" value="MDP2542161.1"/>
    <property type="molecule type" value="Genomic_DNA"/>
</dbReference>
<dbReference type="Proteomes" id="UP000222163">
    <property type="component" value="Unassembled WGS sequence"/>
</dbReference>
<feature type="signal peptide" evidence="1">
    <location>
        <begin position="1"/>
        <end position="24"/>
    </location>
</feature>
<keyword evidence="5" id="KW-1185">Reference proteome</keyword>
<reference evidence="2 5" key="3">
    <citation type="submission" date="2023-07" db="EMBL/GenBank/DDBJ databases">
        <title>Genome content predicts the carbon catabolic preferences of heterotrophic bacteria.</title>
        <authorList>
            <person name="Gralka M."/>
        </authorList>
    </citation>
    <scope>NUCLEOTIDE SEQUENCE [LARGE SCALE GENOMIC DNA]</scope>
    <source>
        <strain evidence="2 5">4G03</strain>
    </source>
</reference>
<protein>
    <submittedName>
        <fullName evidence="2">Toxin-antitoxin system YwqK family antitoxin</fullName>
    </submittedName>
</protein>